<accession>A0A2A9CRT8</accession>
<dbReference type="Gene3D" id="3.60.10.10">
    <property type="entry name" value="Endonuclease/exonuclease/phosphatase"/>
    <property type="match status" value="1"/>
</dbReference>
<dbReference type="GO" id="GO:0004519">
    <property type="term" value="F:endonuclease activity"/>
    <property type="evidence" value="ECO:0007669"/>
    <property type="project" value="UniProtKB-KW"/>
</dbReference>
<keyword evidence="2" id="KW-0540">Nuclease</keyword>
<keyword evidence="2" id="KW-0378">Hydrolase</keyword>
<dbReference type="AlphaFoldDB" id="A0A2A9CRT8"/>
<dbReference type="SUPFAM" id="SSF56219">
    <property type="entry name" value="DNase I-like"/>
    <property type="match status" value="1"/>
</dbReference>
<dbReference type="GO" id="GO:0000175">
    <property type="term" value="F:3'-5'-RNA exonuclease activity"/>
    <property type="evidence" value="ECO:0007669"/>
    <property type="project" value="TreeGrafter"/>
</dbReference>
<gene>
    <name evidence="2" type="ORF">ATK74_1466</name>
</gene>
<protein>
    <submittedName>
        <fullName evidence="2">Endonuclease/exonuclease/phosphatase family protein</fullName>
    </submittedName>
</protein>
<dbReference type="Proteomes" id="UP000226079">
    <property type="component" value="Unassembled WGS sequence"/>
</dbReference>
<name>A0A2A9CRT8_9ACTN</name>
<evidence type="ECO:0000313" key="2">
    <source>
        <dbReference type="EMBL" id="PFG16911.1"/>
    </source>
</evidence>
<sequence length="365" mass="39329">MRLLRPNRAETRPAGRVVGRRRRWAALAVLWAALAVGCAQVPPGPPAVPAPTSEASHLAVPPTPGVPLTVTVMSYNILGGLAPSNWYPKIDPVELDPVVRAPLIVEKITHAAPDVVGFQEYPADAPVTGRIETALPGYRWLHGPGEHAIAVNTDRFEVLENGAQQISSRGALGPVFDRYADWVHLRDKADGRTLWFLNVHAHPKQTPTFAKVRSAAITELVDLIARLDPGYREPLVMVGDFNARSGEKRPVYRDHLTKLAAAGLVDAATVARADTSDVPGARSLNQMGDTVDGVSVPKVVARGGHIDYVWVPTGATVDSWGVLSGPGVEWRKIRGQRVPVWTGIVASDHSPVVAKVLFEADAKNR</sequence>
<evidence type="ECO:0000259" key="1">
    <source>
        <dbReference type="Pfam" id="PF03372"/>
    </source>
</evidence>
<dbReference type="Pfam" id="PF03372">
    <property type="entry name" value="Exo_endo_phos"/>
    <property type="match status" value="1"/>
</dbReference>
<dbReference type="RefSeq" id="WP_169923772.1">
    <property type="nucleotide sequence ID" value="NZ_PDJC01000001.1"/>
</dbReference>
<reference evidence="2 3" key="1">
    <citation type="submission" date="2017-10" db="EMBL/GenBank/DDBJ databases">
        <title>Sequencing the genomes of 1000 actinobacteria strains.</title>
        <authorList>
            <person name="Klenk H.-P."/>
        </authorList>
    </citation>
    <scope>NUCLEOTIDE SEQUENCE [LARGE SCALE GENOMIC DNA]</scope>
    <source>
        <strain evidence="2 3">DSM 15597</strain>
    </source>
</reference>
<evidence type="ECO:0000313" key="3">
    <source>
        <dbReference type="Proteomes" id="UP000226079"/>
    </source>
</evidence>
<organism evidence="2 3">
    <name type="scientific">Propionicimonas paludicola</name>
    <dbReference type="NCBI Taxonomy" id="185243"/>
    <lineage>
        <taxon>Bacteria</taxon>
        <taxon>Bacillati</taxon>
        <taxon>Actinomycetota</taxon>
        <taxon>Actinomycetes</taxon>
        <taxon>Propionibacteriales</taxon>
        <taxon>Nocardioidaceae</taxon>
        <taxon>Propionicimonas</taxon>
    </lineage>
</organism>
<keyword evidence="2" id="KW-0269">Exonuclease</keyword>
<dbReference type="PANTHER" id="PTHR12121:SF36">
    <property type="entry name" value="ENDONUCLEASE_EXONUCLEASE_PHOSPHATASE DOMAIN-CONTAINING PROTEIN"/>
    <property type="match status" value="1"/>
</dbReference>
<dbReference type="InterPro" id="IPR005135">
    <property type="entry name" value="Endo/exonuclease/phosphatase"/>
</dbReference>
<dbReference type="InterPro" id="IPR050410">
    <property type="entry name" value="CCR4/nocturin_mRNA_transcr"/>
</dbReference>
<dbReference type="PANTHER" id="PTHR12121">
    <property type="entry name" value="CARBON CATABOLITE REPRESSOR PROTEIN 4"/>
    <property type="match status" value="1"/>
</dbReference>
<comment type="caution">
    <text evidence="2">The sequence shown here is derived from an EMBL/GenBank/DDBJ whole genome shotgun (WGS) entry which is preliminary data.</text>
</comment>
<proteinExistence type="predicted"/>
<dbReference type="InterPro" id="IPR036691">
    <property type="entry name" value="Endo/exonu/phosph_ase_sf"/>
</dbReference>
<keyword evidence="3" id="KW-1185">Reference proteome</keyword>
<feature type="domain" description="Endonuclease/exonuclease/phosphatase" evidence="1">
    <location>
        <begin position="73"/>
        <end position="349"/>
    </location>
</feature>
<keyword evidence="2" id="KW-0255">Endonuclease</keyword>
<dbReference type="EMBL" id="PDJC01000001">
    <property type="protein sequence ID" value="PFG16911.1"/>
    <property type="molecule type" value="Genomic_DNA"/>
</dbReference>